<proteinExistence type="inferred from homology"/>
<geneLocation type="plasmid" evidence="4 5">
    <name>pET49</name>
</geneLocation>
<dbReference type="Gene3D" id="2.60.40.2500">
    <property type="match status" value="1"/>
</dbReference>
<gene>
    <name evidence="4" type="primary">traH</name>
    <name evidence="4" type="ordered locus">ETA_pET490130</name>
</gene>
<protein>
    <submittedName>
        <fullName evidence="4">TraH protein</fullName>
    </submittedName>
</protein>
<evidence type="ECO:0000313" key="5">
    <source>
        <dbReference type="Proteomes" id="UP000001726"/>
    </source>
</evidence>
<dbReference type="Proteomes" id="UP000001726">
    <property type="component" value="Plasmid pET49"/>
</dbReference>
<comment type="similarity">
    <text evidence="1">Belongs to the TrbG/VirB9 family.</text>
</comment>
<accession>B2VAV2</accession>
<keyword evidence="5" id="KW-1185">Reference proteome</keyword>
<sequence>MRKLFLALLIFSAVSTTSNAATFASGSSYDARMQTVMYNSDDVVKVRVKPGTVSVVQVSSDEKIEDVGLGDPGAWNVSVRNNTLFFRPASEDNPDTNVVVVTDKRAYTLFLTSVKTNPTFFLRFEYPKPKPILFDNNKIPCTDGGIVNGRYQVQGDESVKPNKIWDDGRFTCFTWENSKTMPVVYRVDSDGNENLLNSSIEKDVMVVHDVSPEFLLRSGNQVMRVKTSSIVKRLYDKKGTTTGQTRTEKITDE</sequence>
<dbReference type="Pfam" id="PF03524">
    <property type="entry name" value="CagX"/>
    <property type="match status" value="1"/>
</dbReference>
<evidence type="ECO:0000256" key="1">
    <source>
        <dbReference type="ARBA" id="ARBA00006135"/>
    </source>
</evidence>
<evidence type="ECO:0000313" key="4">
    <source>
        <dbReference type="EMBL" id="CAO94855.1"/>
    </source>
</evidence>
<dbReference type="HOGENOM" id="CLU_058585_3_1_6"/>
<dbReference type="CDD" id="cd06911">
    <property type="entry name" value="VirB9_CagX_TrbG"/>
    <property type="match status" value="1"/>
</dbReference>
<keyword evidence="2 3" id="KW-0732">Signal</keyword>
<dbReference type="InterPro" id="IPR038161">
    <property type="entry name" value="VirB9/CagX/TrbG_C_sf"/>
</dbReference>
<dbReference type="KEGG" id="eta:ETA_pET490130"/>
<keyword evidence="4" id="KW-0614">Plasmid</keyword>
<dbReference type="InterPro" id="IPR033645">
    <property type="entry name" value="VirB9/CagX/TrbG_C"/>
</dbReference>
<organism evidence="4 5">
    <name type="scientific">Erwinia tasmaniensis (strain DSM 17950 / CFBP 7177 / CIP 109463 / NCPPB 4357 / Et1/99)</name>
    <dbReference type="NCBI Taxonomy" id="465817"/>
    <lineage>
        <taxon>Bacteria</taxon>
        <taxon>Pseudomonadati</taxon>
        <taxon>Pseudomonadota</taxon>
        <taxon>Gammaproteobacteria</taxon>
        <taxon>Enterobacterales</taxon>
        <taxon>Erwiniaceae</taxon>
        <taxon>Erwinia</taxon>
    </lineage>
</organism>
<reference evidence="4 5" key="1">
    <citation type="journal article" date="2008" name="Environ. Microbiol.">
        <title>The genome of Erwinia tasmaniensis strain Et1/99, a non-pathogenic bacterium in the genus Erwinia.</title>
        <authorList>
            <person name="Kube M."/>
            <person name="Migdoll A.M."/>
            <person name="Mueller I."/>
            <person name="Kuhl H."/>
            <person name="Beck A."/>
            <person name="Reinhardt R."/>
            <person name="Geider K."/>
        </authorList>
    </citation>
    <scope>NUCLEOTIDE SEQUENCE [LARGE SCALE GENOMIC DNA]</scope>
    <source>
        <strain evidence="5">DSM 17950 / CFBP 7177 / CIP 109463 / NCPPB 4357 / Et1/99</strain>
        <plasmid evidence="5">pET49</plasmid>
    </source>
</reference>
<dbReference type="OrthoDB" id="5357875at2"/>
<dbReference type="AlphaFoldDB" id="B2VAV2"/>
<dbReference type="EMBL" id="CU468131">
    <property type="protein sequence ID" value="CAO94855.1"/>
    <property type="molecule type" value="Genomic_DNA"/>
</dbReference>
<evidence type="ECO:0000256" key="2">
    <source>
        <dbReference type="ARBA" id="ARBA00022729"/>
    </source>
</evidence>
<evidence type="ECO:0000256" key="3">
    <source>
        <dbReference type="SAM" id="SignalP"/>
    </source>
</evidence>
<dbReference type="InterPro" id="IPR010258">
    <property type="entry name" value="Conjugal_tfr_TrbG/VirB9/CagX"/>
</dbReference>
<name>B2VAV2_ERWT9</name>
<feature type="chain" id="PRO_5002782058" evidence="3">
    <location>
        <begin position="21"/>
        <end position="253"/>
    </location>
</feature>
<feature type="signal peptide" evidence="3">
    <location>
        <begin position="1"/>
        <end position="20"/>
    </location>
</feature>
<dbReference type="RefSeq" id="WP_012443212.1">
    <property type="nucleotide sequence ID" value="NC_010697.1"/>
</dbReference>